<dbReference type="SUPFAM" id="SSF51430">
    <property type="entry name" value="NAD(P)-linked oxidoreductase"/>
    <property type="match status" value="1"/>
</dbReference>
<sequence length="475" mass="52888">MAIVFILRAGEFHDGRAELAAHIVRITGRFDDFPWTTHPSPAIFEPIGTCLAKLPRARDTSGSAPADQYPSTDKPHHLLLDNGSNPCNRCILGSFWQLEPWQWRAACGGVYLECSLPGSNTREQVLHPSSLLRFPFPDCISPCASSSRNQSFRDEPGAHMATPDMPYRILGSTGEKVSAIGLGGWHLSIPGVDEKLAHRIVRSAIDGGINFMDNSWDYNDGMSELRMGKALQEGYRKKVFLMTKIDGRSKKEAMRQLEQSLERLQTDCIDLVQHHEIIRYEDPNRIFDEDGAHAALLEAQKAGKLRYIGFTGHKDPRIHLYMLEVARENGCKFDAVQMPLNLMDAHFRSFSKLVVPELVQEGIGILAMKALANGSLLRSKTVTPIECLHYALHLPTSVVITGVDKMEILEQAFEAARTFKPLTDEQLQNLLAKTAKAAARGEFEPFKTSSIHDGTATNPQWLGEEPERLKALIPA</sequence>
<comment type="caution">
    <text evidence="3">The sequence shown here is derived from an EMBL/GenBank/DDBJ whole genome shotgun (WGS) entry which is preliminary data.</text>
</comment>
<evidence type="ECO:0000313" key="4">
    <source>
        <dbReference type="Proteomes" id="UP000032702"/>
    </source>
</evidence>
<dbReference type="AlphaFoldDB" id="Q08VS2"/>
<dbReference type="PANTHER" id="PTHR43312">
    <property type="entry name" value="D-THREO-ALDOSE 1-DEHYDROGENASE"/>
    <property type="match status" value="1"/>
</dbReference>
<dbReference type="InterPro" id="IPR053135">
    <property type="entry name" value="AKR2_Oxidoreductase"/>
</dbReference>
<organism evidence="3 4">
    <name type="scientific">Stigmatella aurantiaca (strain DW4/3-1)</name>
    <dbReference type="NCBI Taxonomy" id="378806"/>
    <lineage>
        <taxon>Bacteria</taxon>
        <taxon>Pseudomonadati</taxon>
        <taxon>Myxococcota</taxon>
        <taxon>Myxococcia</taxon>
        <taxon>Myxococcales</taxon>
        <taxon>Cystobacterineae</taxon>
        <taxon>Archangiaceae</taxon>
        <taxon>Stigmatella</taxon>
    </lineage>
</organism>
<dbReference type="PATRIC" id="fig|378806.16.peg.3545"/>
<protein>
    <submittedName>
        <fullName evidence="3">Twin-arginine translocation pathway signal</fullName>
    </submittedName>
</protein>
<reference evidence="3 4" key="1">
    <citation type="submission" date="2006-04" db="EMBL/GenBank/DDBJ databases">
        <authorList>
            <person name="Nierman W.C."/>
        </authorList>
    </citation>
    <scope>NUCLEOTIDE SEQUENCE [LARGE SCALE GENOMIC DNA]</scope>
    <source>
        <strain evidence="3 4">DW4/3-1</strain>
    </source>
</reference>
<accession>Q08VS2</accession>
<evidence type="ECO:0000313" key="3">
    <source>
        <dbReference type="EMBL" id="EAU64581.1"/>
    </source>
</evidence>
<evidence type="ECO:0000259" key="2">
    <source>
        <dbReference type="Pfam" id="PF00248"/>
    </source>
</evidence>
<dbReference type="Gene3D" id="3.20.20.100">
    <property type="entry name" value="NADP-dependent oxidoreductase domain"/>
    <property type="match status" value="1"/>
</dbReference>
<gene>
    <name evidence="3" type="ORF">STIAU_8119</name>
</gene>
<dbReference type="EMBL" id="AAMD01000111">
    <property type="protein sequence ID" value="EAU64581.1"/>
    <property type="molecule type" value="Genomic_DNA"/>
</dbReference>
<dbReference type="CDD" id="cd19100">
    <property type="entry name" value="AKR_unchar"/>
    <property type="match status" value="1"/>
</dbReference>
<dbReference type="InterPro" id="IPR036812">
    <property type="entry name" value="NAD(P)_OxRdtase_dom_sf"/>
</dbReference>
<proteinExistence type="predicted"/>
<feature type="domain" description="NADP-dependent oxidoreductase" evidence="2">
    <location>
        <begin position="179"/>
        <end position="381"/>
    </location>
</feature>
<dbReference type="InterPro" id="IPR023210">
    <property type="entry name" value="NADP_OxRdtase_dom"/>
</dbReference>
<dbReference type="Proteomes" id="UP000032702">
    <property type="component" value="Unassembled WGS sequence"/>
</dbReference>
<name>Q08VS2_STIAD</name>
<feature type="coiled-coil region" evidence="1">
    <location>
        <begin position="247"/>
        <end position="274"/>
    </location>
</feature>
<keyword evidence="1" id="KW-0175">Coiled coil</keyword>
<evidence type="ECO:0000256" key="1">
    <source>
        <dbReference type="SAM" id="Coils"/>
    </source>
</evidence>
<dbReference type="Pfam" id="PF00248">
    <property type="entry name" value="Aldo_ket_red"/>
    <property type="match status" value="1"/>
</dbReference>
<dbReference type="PANTHER" id="PTHR43312:SF1">
    <property type="entry name" value="NADP-DEPENDENT OXIDOREDUCTASE DOMAIN-CONTAINING PROTEIN"/>
    <property type="match status" value="1"/>
</dbReference>